<gene>
    <name evidence="3" type="ORF">NCLIV_047770</name>
</gene>
<proteinExistence type="predicted"/>
<name>F0VM68_NEOCL</name>
<feature type="transmembrane region" description="Helical" evidence="2">
    <location>
        <begin position="168"/>
        <end position="187"/>
    </location>
</feature>
<organism evidence="3 4">
    <name type="scientific">Neospora caninum (strain Liverpool)</name>
    <dbReference type="NCBI Taxonomy" id="572307"/>
    <lineage>
        <taxon>Eukaryota</taxon>
        <taxon>Sar</taxon>
        <taxon>Alveolata</taxon>
        <taxon>Apicomplexa</taxon>
        <taxon>Conoidasida</taxon>
        <taxon>Coccidia</taxon>
        <taxon>Eucoccidiorida</taxon>
        <taxon>Eimeriorina</taxon>
        <taxon>Sarcocystidae</taxon>
        <taxon>Neospora</taxon>
    </lineage>
</organism>
<dbReference type="Proteomes" id="UP000007494">
    <property type="component" value="Chromosome X"/>
</dbReference>
<evidence type="ECO:0008006" key="5">
    <source>
        <dbReference type="Google" id="ProtNLM"/>
    </source>
</evidence>
<sequence>ASSHVSSSQPEEDDVGVGECFFRTISILLFTLIAAVSARAAWCLPLLYVVVALDEEKAIGIDGTFLSLSQLAEESLCLGESIVGFVVLILFPLLVPFAHLLASCLAMFITLLLRLLHPGPRSRRLPRTGGSRIKRWCRTLGLPILLKHLLSYMLSLSQFLTCWAMADVFALGLFTAYFTINAVHILVARIPAVSPSTPAFASSFSCLSSSLLSPCRLFSRFLPLESALPFGSGFWASMVFGASASQLHHLLPSQDEAKEGGEFLPSLAGERQALEAFAGEISDTENAVGPSPVCLFEANTKGRGAGSTSGVRRGPPEEGPAVFGRLGVVLTLIVALYAWPAEKPRHLDLDKINETVVLYYPAISQGARPLIPASIGNCTADSPEPPPEPCVGHNFLYHSRNAYYETTARWVSGVNTTDIEEIRLSGRDPQRETARREGEDPFCITDFHVSPLTINESVLGLFSVTVATITEAVERELTRLIQAYLEPDNNFIPWDKDTRISLQALVNHLAVVNAPGGLLCRPSPGTSTSLFDTQAKPRETSEAETHEEF</sequence>
<feature type="compositionally biased region" description="Basic and acidic residues" evidence="1">
    <location>
        <begin position="535"/>
        <end position="549"/>
    </location>
</feature>
<keyword evidence="2" id="KW-0472">Membrane</keyword>
<dbReference type="OrthoDB" id="331293at2759"/>
<keyword evidence="4" id="KW-1185">Reference proteome</keyword>
<evidence type="ECO:0000256" key="2">
    <source>
        <dbReference type="SAM" id="Phobius"/>
    </source>
</evidence>
<dbReference type="eggNOG" id="ENOG502RUD7">
    <property type="taxonomic scope" value="Eukaryota"/>
</dbReference>
<evidence type="ECO:0000256" key="1">
    <source>
        <dbReference type="SAM" id="MobiDB-lite"/>
    </source>
</evidence>
<feature type="transmembrane region" description="Helical" evidence="2">
    <location>
        <begin position="322"/>
        <end position="339"/>
    </location>
</feature>
<reference evidence="4" key="1">
    <citation type="journal article" date="2012" name="PLoS Pathog.">
        <title>Comparative genomics of the apicomplexan parasites Toxoplasma gondii and Neospora caninum: Coccidia differing in host range and transmission strategy.</title>
        <authorList>
            <person name="Reid A.J."/>
            <person name="Vermont S.J."/>
            <person name="Cotton J.A."/>
            <person name="Harris D."/>
            <person name="Hill-Cawthorne G.A."/>
            <person name="Konen-Waisman S."/>
            <person name="Latham S.M."/>
            <person name="Mourier T."/>
            <person name="Norton R."/>
            <person name="Quail M.A."/>
            <person name="Sanders M."/>
            <person name="Shanmugam D."/>
            <person name="Sohal A."/>
            <person name="Wasmuth J.D."/>
            <person name="Brunk B."/>
            <person name="Grigg M.E."/>
            <person name="Howard J.C."/>
            <person name="Parkinson J."/>
            <person name="Roos D.S."/>
            <person name="Trees A.J."/>
            <person name="Berriman M."/>
            <person name="Pain A."/>
            <person name="Wastling J.M."/>
        </authorList>
    </citation>
    <scope>NUCLEOTIDE SEQUENCE [LARGE SCALE GENOMIC DNA]</scope>
    <source>
        <strain evidence="4">Liverpool</strain>
    </source>
</reference>
<dbReference type="InParanoid" id="F0VM68"/>
<feature type="region of interest" description="Disordered" evidence="1">
    <location>
        <begin position="524"/>
        <end position="549"/>
    </location>
</feature>
<keyword evidence="2" id="KW-1133">Transmembrane helix</keyword>
<dbReference type="VEuPathDB" id="ToxoDB:NCLIV_047770"/>
<feature type="transmembrane region" description="Helical" evidence="2">
    <location>
        <begin position="97"/>
        <end position="116"/>
    </location>
</feature>
<protein>
    <recommendedName>
        <fullName evidence="5">Transmembrane protein</fullName>
    </recommendedName>
</protein>
<feature type="transmembrane region" description="Helical" evidence="2">
    <location>
        <begin position="136"/>
        <end position="156"/>
    </location>
</feature>
<evidence type="ECO:0000313" key="3">
    <source>
        <dbReference type="EMBL" id="CBZ54346.1"/>
    </source>
</evidence>
<dbReference type="EMBL" id="FR823391">
    <property type="protein sequence ID" value="CBZ54346.1"/>
    <property type="molecule type" value="Genomic_DNA"/>
</dbReference>
<accession>F0VM68</accession>
<keyword evidence="2" id="KW-0812">Transmembrane</keyword>
<dbReference type="AlphaFoldDB" id="F0VM68"/>
<dbReference type="RefSeq" id="XP_003884377.1">
    <property type="nucleotide sequence ID" value="XM_003884328.1"/>
</dbReference>
<evidence type="ECO:0000313" key="4">
    <source>
        <dbReference type="Proteomes" id="UP000007494"/>
    </source>
</evidence>
<feature type="non-terminal residue" evidence="3">
    <location>
        <position position="1"/>
    </location>
</feature>
<feature type="transmembrane region" description="Helical" evidence="2">
    <location>
        <begin position="27"/>
        <end position="51"/>
    </location>
</feature>
<dbReference type="GeneID" id="13442277"/>